<keyword evidence="1" id="KW-0472">Membrane</keyword>
<dbReference type="KEGG" id="pgg:FX982_04352"/>
<reference evidence="3" key="1">
    <citation type="submission" date="2019-12" db="EMBL/GenBank/DDBJ databases">
        <title>Endophytic bacteria associated with Panax ginseng seedlings.</title>
        <authorList>
            <person name="Park J.M."/>
            <person name="Shin R."/>
            <person name="Jo S.H."/>
        </authorList>
    </citation>
    <scope>NUCLEOTIDE SEQUENCE [LARGE SCALE GENOMIC DNA]</scope>
    <source>
        <strain evidence="3">PgKB30</strain>
    </source>
</reference>
<sequence length="73" mass="7553">MPKFITDLHIGEFFHSTRKEGRPSSAVLSSLAFPLSIVSGLLLLDGAFNGSLTSAAIGVLGLVAAQALKARGQ</sequence>
<dbReference type="AlphaFoldDB" id="A0A6M8MF26"/>
<keyword evidence="1" id="KW-0812">Transmembrane</keyword>
<gene>
    <name evidence="2" type="ORF">FX982_04352</name>
</gene>
<evidence type="ECO:0000313" key="3">
    <source>
        <dbReference type="Proteomes" id="UP000501989"/>
    </source>
</evidence>
<proteinExistence type="predicted"/>
<name>A0A6M8MF26_9PSED</name>
<keyword evidence="1" id="KW-1133">Transmembrane helix</keyword>
<evidence type="ECO:0000313" key="2">
    <source>
        <dbReference type="EMBL" id="QKF53359.1"/>
    </source>
</evidence>
<evidence type="ECO:0000256" key="1">
    <source>
        <dbReference type="SAM" id="Phobius"/>
    </source>
</evidence>
<dbReference type="Proteomes" id="UP000501989">
    <property type="component" value="Chromosome"/>
</dbReference>
<keyword evidence="3" id="KW-1185">Reference proteome</keyword>
<accession>A0A6M8MF26</accession>
<protein>
    <submittedName>
        <fullName evidence="2">Uncharacterized protein</fullName>
    </submittedName>
</protein>
<dbReference type="RefSeq" id="WP_172612536.1">
    <property type="nucleotide sequence ID" value="NZ_CP053746.1"/>
</dbReference>
<organism evidence="2 3">
    <name type="scientific">Pseudomonas graminis</name>
    <dbReference type="NCBI Taxonomy" id="158627"/>
    <lineage>
        <taxon>Bacteria</taxon>
        <taxon>Pseudomonadati</taxon>
        <taxon>Pseudomonadota</taxon>
        <taxon>Gammaproteobacteria</taxon>
        <taxon>Pseudomonadales</taxon>
        <taxon>Pseudomonadaceae</taxon>
        <taxon>Pseudomonas</taxon>
    </lineage>
</organism>
<dbReference type="EMBL" id="CP053746">
    <property type="protein sequence ID" value="QKF53359.1"/>
    <property type="molecule type" value="Genomic_DNA"/>
</dbReference>
<feature type="transmembrane region" description="Helical" evidence="1">
    <location>
        <begin position="50"/>
        <end position="68"/>
    </location>
</feature>